<keyword evidence="2" id="KW-1133">Transmembrane helix</keyword>
<dbReference type="AlphaFoldDB" id="A0A081BMT7"/>
<protein>
    <recommendedName>
        <fullName evidence="6">Signal peptidase I</fullName>
    </recommendedName>
</protein>
<evidence type="ECO:0000313" key="5">
    <source>
        <dbReference type="Proteomes" id="UP000030700"/>
    </source>
</evidence>
<keyword evidence="2" id="KW-0472">Membrane</keyword>
<organism evidence="4">
    <name type="scientific">Candidatus Moduliflexus flocculans</name>
    <dbReference type="NCBI Taxonomy" id="1499966"/>
    <lineage>
        <taxon>Bacteria</taxon>
        <taxon>Candidatus Moduliflexota</taxon>
        <taxon>Candidatus Moduliflexia</taxon>
        <taxon>Candidatus Moduliflexales</taxon>
        <taxon>Candidatus Moduliflexaceae</taxon>
    </lineage>
</organism>
<feature type="transmembrane region" description="Helical" evidence="2">
    <location>
        <begin position="225"/>
        <end position="243"/>
    </location>
</feature>
<feature type="transmembrane region" description="Helical" evidence="2">
    <location>
        <begin position="255"/>
        <end position="275"/>
    </location>
</feature>
<feature type="transmembrane region" description="Helical" evidence="2">
    <location>
        <begin position="202"/>
        <end position="219"/>
    </location>
</feature>
<feature type="chain" id="PRO_5001755189" description="Signal peptidase I" evidence="3">
    <location>
        <begin position="23"/>
        <end position="280"/>
    </location>
</feature>
<feature type="compositionally biased region" description="Low complexity" evidence="1">
    <location>
        <begin position="111"/>
        <end position="134"/>
    </location>
</feature>
<sequence>MKTLRMIVVLVLLTFVAQAVFAQSESNCKIKGFWAKDGKKLYLVPGHRLYDKIQVNTESGEQWFCTVEEAESAGFMFVPDPNNPQLRPAATGTTPTRAPIATPTPQPKPKPQQAEQAVTEQQPPAETPQEQPTEMPVQAGRESQPIEMQQPTMETFPEISPEQGMMMLMGVLIPALLFAGAIALILIIAWWKIFTKAGQPGWASLIPIYNTIVLIQIAGMPLWTFLGLFIPMINVIVWFLICLKLAQSFGKGAGYALGLFFLPFIFYPLLAFSSAEYSGI</sequence>
<dbReference type="HOGENOM" id="CLU_992721_0_0_0"/>
<gene>
    <name evidence="4" type="ORF">U14_02948</name>
</gene>
<dbReference type="Proteomes" id="UP000030700">
    <property type="component" value="Unassembled WGS sequence"/>
</dbReference>
<keyword evidence="5" id="KW-1185">Reference proteome</keyword>
<dbReference type="Pfam" id="PF18936">
    <property type="entry name" value="DUF5684"/>
    <property type="match status" value="1"/>
</dbReference>
<feature type="compositionally biased region" description="Low complexity" evidence="1">
    <location>
        <begin position="88"/>
        <end position="101"/>
    </location>
</feature>
<keyword evidence="2" id="KW-0812">Transmembrane</keyword>
<evidence type="ECO:0000313" key="4">
    <source>
        <dbReference type="EMBL" id="GAK51703.1"/>
    </source>
</evidence>
<keyword evidence="3" id="KW-0732">Signal</keyword>
<evidence type="ECO:0000256" key="3">
    <source>
        <dbReference type="SAM" id="SignalP"/>
    </source>
</evidence>
<feature type="signal peptide" evidence="3">
    <location>
        <begin position="1"/>
        <end position="22"/>
    </location>
</feature>
<dbReference type="STRING" id="1499966.U14_02948"/>
<feature type="transmembrane region" description="Helical" evidence="2">
    <location>
        <begin position="165"/>
        <end position="190"/>
    </location>
</feature>
<evidence type="ECO:0000256" key="1">
    <source>
        <dbReference type="SAM" id="MobiDB-lite"/>
    </source>
</evidence>
<feature type="region of interest" description="Disordered" evidence="1">
    <location>
        <begin position="78"/>
        <end position="144"/>
    </location>
</feature>
<evidence type="ECO:0008006" key="6">
    <source>
        <dbReference type="Google" id="ProtNLM"/>
    </source>
</evidence>
<dbReference type="EMBL" id="DF820457">
    <property type="protein sequence ID" value="GAK51703.1"/>
    <property type="molecule type" value="Genomic_DNA"/>
</dbReference>
<name>A0A081BMT7_9BACT</name>
<evidence type="ECO:0000256" key="2">
    <source>
        <dbReference type="SAM" id="Phobius"/>
    </source>
</evidence>
<proteinExistence type="predicted"/>
<reference evidence="4" key="1">
    <citation type="journal article" date="2015" name="PeerJ">
        <title>First genomic representation of candidate bacterial phylum KSB3 points to enhanced environmental sensing as a trigger of wastewater bulking.</title>
        <authorList>
            <person name="Sekiguchi Y."/>
            <person name="Ohashi A."/>
            <person name="Parks D.H."/>
            <person name="Yamauchi T."/>
            <person name="Tyson G.W."/>
            <person name="Hugenholtz P."/>
        </authorList>
    </citation>
    <scope>NUCLEOTIDE SEQUENCE [LARGE SCALE GENOMIC DNA]</scope>
</reference>
<dbReference type="InterPro" id="IPR043739">
    <property type="entry name" value="DUF5684"/>
</dbReference>
<accession>A0A081BMT7</accession>